<dbReference type="OrthoDB" id="5666689at2"/>
<reference evidence="2 3" key="1">
    <citation type="submission" date="2018-05" db="EMBL/GenBank/DDBJ databases">
        <authorList>
            <person name="Lanie J.A."/>
            <person name="Ng W.-L."/>
            <person name="Kazmierczak K.M."/>
            <person name="Andrzejewski T.M."/>
            <person name="Davidsen T.M."/>
            <person name="Wayne K.J."/>
            <person name="Tettelin H."/>
            <person name="Glass J.I."/>
            <person name="Rusch D."/>
            <person name="Podicherti R."/>
            <person name="Tsui H.-C.T."/>
            <person name="Winkler M.E."/>
        </authorList>
    </citation>
    <scope>NUCLEOTIDE SEQUENCE [LARGE SCALE GENOMIC DNA]</scope>
    <source>
        <strain evidence="2 3">BUT-10</strain>
    </source>
</reference>
<feature type="region of interest" description="Disordered" evidence="1">
    <location>
        <begin position="83"/>
        <end position="108"/>
    </location>
</feature>
<proteinExistence type="predicted"/>
<sequence length="345" mass="38886">MEAKRNYPDRLEGEALRRWYERSPEEIGEERRLAEQLEFDAYNARTRRLARIVDDVAAERVADAYLADQDSGIWQEARLTPRPVRPPLRAPEAPRAGPIPRYPSTPTKTERGFFGDFDPIPNPNLGPAYLTGLPAPLGQVEPKGGDRYRLSDGSVVSRTEVDRLYAEQRLRMEGQEDAEPAPYAKRVDRLRDGSVPVAAQLRPREREYDPTCHPNGGWELDANFPKYPERTKRFETQITRATGVDYVVRNPGERPVKFDGCAVWSPRRELLEAKGPGYDALIDAGSRYRFLPSITRKAATQMGRQAAATQGRLINWHVAEPGANDFFSELLPAGAPITVQHTPAR</sequence>
<dbReference type="Proteomes" id="UP000249524">
    <property type="component" value="Unassembled WGS sequence"/>
</dbReference>
<name>A0A328BKD1_9CAUL</name>
<evidence type="ECO:0000313" key="2">
    <source>
        <dbReference type="EMBL" id="RAK65428.1"/>
    </source>
</evidence>
<dbReference type="EMBL" id="QFYS01000004">
    <property type="protein sequence ID" value="RAK65428.1"/>
    <property type="molecule type" value="Genomic_DNA"/>
</dbReference>
<accession>A0A328BKD1</accession>
<dbReference type="AlphaFoldDB" id="A0A328BKD1"/>
<organism evidence="2 3">
    <name type="scientific">Phenylobacterium kunshanense</name>
    <dbReference type="NCBI Taxonomy" id="1445034"/>
    <lineage>
        <taxon>Bacteria</taxon>
        <taxon>Pseudomonadati</taxon>
        <taxon>Pseudomonadota</taxon>
        <taxon>Alphaproteobacteria</taxon>
        <taxon>Caulobacterales</taxon>
        <taxon>Caulobacteraceae</taxon>
        <taxon>Phenylobacterium</taxon>
    </lineage>
</organism>
<keyword evidence="3" id="KW-1185">Reference proteome</keyword>
<comment type="caution">
    <text evidence="2">The sequence shown here is derived from an EMBL/GenBank/DDBJ whole genome shotgun (WGS) entry which is preliminary data.</text>
</comment>
<gene>
    <name evidence="2" type="ORF">DJ019_10700</name>
</gene>
<evidence type="ECO:0000256" key="1">
    <source>
        <dbReference type="SAM" id="MobiDB-lite"/>
    </source>
</evidence>
<dbReference type="RefSeq" id="WP_111276024.1">
    <property type="nucleotide sequence ID" value="NZ_QFYS01000004.1"/>
</dbReference>
<evidence type="ECO:0000313" key="3">
    <source>
        <dbReference type="Proteomes" id="UP000249524"/>
    </source>
</evidence>
<protein>
    <submittedName>
        <fullName evidence="2">Uncharacterized protein</fullName>
    </submittedName>
</protein>